<keyword evidence="2" id="KW-1185">Reference proteome</keyword>
<dbReference type="Proteomes" id="UP001055811">
    <property type="component" value="Linkage Group LG07"/>
</dbReference>
<name>A0ACB9AF30_CICIN</name>
<reference evidence="2" key="1">
    <citation type="journal article" date="2022" name="Mol. Ecol. Resour.">
        <title>The genomes of chicory, endive, great burdock and yacon provide insights into Asteraceae palaeo-polyploidization history and plant inulin production.</title>
        <authorList>
            <person name="Fan W."/>
            <person name="Wang S."/>
            <person name="Wang H."/>
            <person name="Wang A."/>
            <person name="Jiang F."/>
            <person name="Liu H."/>
            <person name="Zhao H."/>
            <person name="Xu D."/>
            <person name="Zhang Y."/>
        </authorList>
    </citation>
    <scope>NUCLEOTIDE SEQUENCE [LARGE SCALE GENOMIC DNA]</scope>
    <source>
        <strain evidence="2">cv. Punajuju</strain>
    </source>
</reference>
<organism evidence="1 2">
    <name type="scientific">Cichorium intybus</name>
    <name type="common">Chicory</name>
    <dbReference type="NCBI Taxonomy" id="13427"/>
    <lineage>
        <taxon>Eukaryota</taxon>
        <taxon>Viridiplantae</taxon>
        <taxon>Streptophyta</taxon>
        <taxon>Embryophyta</taxon>
        <taxon>Tracheophyta</taxon>
        <taxon>Spermatophyta</taxon>
        <taxon>Magnoliopsida</taxon>
        <taxon>eudicotyledons</taxon>
        <taxon>Gunneridae</taxon>
        <taxon>Pentapetalae</taxon>
        <taxon>asterids</taxon>
        <taxon>campanulids</taxon>
        <taxon>Asterales</taxon>
        <taxon>Asteraceae</taxon>
        <taxon>Cichorioideae</taxon>
        <taxon>Cichorieae</taxon>
        <taxon>Cichoriinae</taxon>
        <taxon>Cichorium</taxon>
    </lineage>
</organism>
<reference evidence="1 2" key="2">
    <citation type="journal article" date="2022" name="Mol. Ecol. Resour.">
        <title>The genomes of chicory, endive, great burdock and yacon provide insights into Asteraceae paleo-polyploidization history and plant inulin production.</title>
        <authorList>
            <person name="Fan W."/>
            <person name="Wang S."/>
            <person name="Wang H."/>
            <person name="Wang A."/>
            <person name="Jiang F."/>
            <person name="Liu H."/>
            <person name="Zhao H."/>
            <person name="Xu D."/>
            <person name="Zhang Y."/>
        </authorList>
    </citation>
    <scope>NUCLEOTIDE SEQUENCE [LARGE SCALE GENOMIC DNA]</scope>
    <source>
        <strain evidence="2">cv. Punajuju</strain>
        <tissue evidence="1">Leaves</tissue>
    </source>
</reference>
<comment type="caution">
    <text evidence="1">The sequence shown here is derived from an EMBL/GenBank/DDBJ whole genome shotgun (WGS) entry which is preliminary data.</text>
</comment>
<evidence type="ECO:0000313" key="2">
    <source>
        <dbReference type="Proteomes" id="UP001055811"/>
    </source>
</evidence>
<protein>
    <submittedName>
        <fullName evidence="1">Uncharacterized protein</fullName>
    </submittedName>
</protein>
<dbReference type="EMBL" id="CM042015">
    <property type="protein sequence ID" value="KAI3708477.1"/>
    <property type="molecule type" value="Genomic_DNA"/>
</dbReference>
<accession>A0ACB9AF30</accession>
<sequence>MELNSRSSKTRQKQRDREAEGEEIDKRREGERDSSDLLLSHSFWPQKLKVIWHVMGSRTLKILNKGACLEILEVRFLNRFKDV</sequence>
<evidence type="ECO:0000313" key="1">
    <source>
        <dbReference type="EMBL" id="KAI3708477.1"/>
    </source>
</evidence>
<gene>
    <name evidence="1" type="ORF">L2E82_37647</name>
</gene>
<proteinExistence type="predicted"/>